<feature type="transmembrane region" description="Helical" evidence="15">
    <location>
        <begin position="245"/>
        <end position="271"/>
    </location>
</feature>
<dbReference type="InterPro" id="IPR050860">
    <property type="entry name" value="FeoB_GTPase"/>
</dbReference>
<keyword evidence="9 15" id="KW-0408">Iron</keyword>
<dbReference type="GO" id="GO:0005886">
    <property type="term" value="C:plasma membrane"/>
    <property type="evidence" value="ECO:0007669"/>
    <property type="project" value="UniProtKB-SubCell"/>
</dbReference>
<dbReference type="EMBL" id="DSMG01000008">
    <property type="protein sequence ID" value="HDX30020.1"/>
    <property type="molecule type" value="Genomic_DNA"/>
</dbReference>
<gene>
    <name evidence="19" type="primary">feoB</name>
    <name evidence="19" type="ORF">ENQ20_00840</name>
</gene>
<reference evidence="19" key="1">
    <citation type="journal article" date="2020" name="mSystems">
        <title>Genome- and Community-Level Interaction Insights into Carbon Utilization and Element Cycling Functions of Hydrothermarchaeota in Hydrothermal Sediment.</title>
        <authorList>
            <person name="Zhou Z."/>
            <person name="Liu Y."/>
            <person name="Xu W."/>
            <person name="Pan J."/>
            <person name="Luo Z.H."/>
            <person name="Li M."/>
        </authorList>
    </citation>
    <scope>NUCLEOTIDE SEQUENCE [LARGE SCALE GENOMIC DNA]</scope>
    <source>
        <strain evidence="19">SpSt-289</strain>
    </source>
</reference>
<evidence type="ECO:0000256" key="1">
    <source>
        <dbReference type="ARBA" id="ARBA00003926"/>
    </source>
</evidence>
<dbReference type="Gene3D" id="1.10.287.1770">
    <property type="match status" value="1"/>
</dbReference>
<evidence type="ECO:0000256" key="5">
    <source>
        <dbReference type="ARBA" id="ARBA00022496"/>
    </source>
</evidence>
<dbReference type="InterPro" id="IPR011640">
    <property type="entry name" value="Fe2_transport_prot_B_C"/>
</dbReference>
<evidence type="ECO:0000256" key="10">
    <source>
        <dbReference type="ARBA" id="ARBA00023065"/>
    </source>
</evidence>
<evidence type="ECO:0000256" key="13">
    <source>
        <dbReference type="ARBA" id="ARBA00031200"/>
    </source>
</evidence>
<feature type="transmembrane region" description="Helical" evidence="15">
    <location>
        <begin position="141"/>
        <end position="159"/>
    </location>
</feature>
<dbReference type="GO" id="GO:0005525">
    <property type="term" value="F:GTP binding"/>
    <property type="evidence" value="ECO:0007669"/>
    <property type="project" value="UniProtKB-KW"/>
</dbReference>
<organism evidence="19">
    <name type="scientific">Caldilinea aerophila</name>
    <dbReference type="NCBI Taxonomy" id="133453"/>
    <lineage>
        <taxon>Bacteria</taxon>
        <taxon>Bacillati</taxon>
        <taxon>Chloroflexota</taxon>
        <taxon>Caldilineae</taxon>
        <taxon>Caldilineales</taxon>
        <taxon>Caldilineaceae</taxon>
        <taxon>Caldilinea</taxon>
    </lineage>
</organism>
<evidence type="ECO:0000256" key="9">
    <source>
        <dbReference type="ARBA" id="ARBA00023004"/>
    </source>
</evidence>
<protein>
    <recommendedName>
        <fullName evidence="13 14">Ferrous iron transport protein B</fullName>
    </recommendedName>
</protein>
<evidence type="ECO:0000256" key="6">
    <source>
        <dbReference type="ARBA" id="ARBA00022692"/>
    </source>
</evidence>
<sequence>MSAAIAATPALAQRYPPRWLALQLLEGDETMAAKVRSFAGGSEVLAAASASRARLETLYGEEVDVALVNRRYEFAHQAAQAAIVHRPPRRLSRSDQIDRIVTHPVWGLPIFLALMWVAFKVTVDVSAPFVDWIDQVMSGPIANRIVALLGLLGLNGSWLESLLVNGVIAGVGGVLVFIPVMFALYLVLGVLEDSGYMARAALVMDRPMRQIGLQGKSFLPLVVGFGCSVPAIYATRTLESRRDRLLTALLAPLMSCSARLPVYVLFAAIFFPQQASLVIFSMYLLGIFVAIGVGWALNRTLLRSKEPNHLIMELPPYRLPIAHNVWRQMWRRTAAFIHNAATVILSVSVALWFLLAIPVRGESAAFAQTSVEESAFGVLAGAVAPLFAPLGFGSWQAGGALMSGFVAKEVVVATLAQVYRIELPEEETPTATLAEDAVWIVSSFAQATLDTFKAIPLLVGVNLFGEEEEAPPSALMEAVQRSFDQTSGGRGVLAGLAFMVFVLLYTPCMTAVAALRHEFGAKWTAFSVVGQLVLAWVAAFVVFQVGRLLLG</sequence>
<keyword evidence="11 15" id="KW-0342">GTP-binding</keyword>
<name>A0A7C1FP68_9CHLR</name>
<keyword evidence="12 15" id="KW-0472">Membrane</keyword>
<feature type="transmembrane region" description="Helical" evidence="15">
    <location>
        <begin position="100"/>
        <end position="121"/>
    </location>
</feature>
<comment type="subcellular location">
    <subcellularLocation>
        <location evidence="15">Cell inner membrane</location>
        <topology evidence="15">Multi-pass membrane protein</topology>
    </subcellularLocation>
    <subcellularLocation>
        <location evidence="2">Cell membrane</location>
        <topology evidence="2">Multi-pass membrane protein</topology>
    </subcellularLocation>
</comment>
<evidence type="ECO:0000256" key="2">
    <source>
        <dbReference type="ARBA" id="ARBA00004651"/>
    </source>
</evidence>
<evidence type="ECO:0000256" key="8">
    <source>
        <dbReference type="ARBA" id="ARBA00022989"/>
    </source>
</evidence>
<feature type="transmembrane region" description="Helical" evidence="15">
    <location>
        <begin position="375"/>
        <end position="395"/>
    </location>
</feature>
<dbReference type="Pfam" id="PF17910">
    <property type="entry name" value="FeoB_Cyto"/>
    <property type="match status" value="1"/>
</dbReference>
<dbReference type="NCBIfam" id="TIGR00437">
    <property type="entry name" value="feoB"/>
    <property type="match status" value="1"/>
</dbReference>
<feature type="domain" description="Nucleoside transporter/FeoB GTPase Gate" evidence="17">
    <location>
        <begin position="339"/>
        <end position="522"/>
    </location>
</feature>
<feature type="transmembrane region" description="Helical" evidence="15">
    <location>
        <begin position="336"/>
        <end position="355"/>
    </location>
</feature>
<evidence type="ECO:0000259" key="17">
    <source>
        <dbReference type="Pfam" id="PF07670"/>
    </source>
</evidence>
<feature type="domain" description="Nucleoside transporter/FeoB GTPase Gate" evidence="17">
    <location>
        <begin position="174"/>
        <end position="269"/>
    </location>
</feature>
<evidence type="ECO:0000256" key="4">
    <source>
        <dbReference type="ARBA" id="ARBA00022475"/>
    </source>
</evidence>
<evidence type="ECO:0000313" key="19">
    <source>
        <dbReference type="EMBL" id="HDX30020.1"/>
    </source>
</evidence>
<dbReference type="PANTHER" id="PTHR43185:SF1">
    <property type="entry name" value="FE(2+) TRANSPORTER FEOB"/>
    <property type="match status" value="1"/>
</dbReference>
<evidence type="ECO:0000256" key="12">
    <source>
        <dbReference type="ARBA" id="ARBA00023136"/>
    </source>
</evidence>
<evidence type="ECO:0000259" key="18">
    <source>
        <dbReference type="Pfam" id="PF17910"/>
    </source>
</evidence>
<dbReference type="Pfam" id="PF07664">
    <property type="entry name" value="FeoB_C"/>
    <property type="match status" value="1"/>
</dbReference>
<keyword evidence="4" id="KW-1003">Cell membrane</keyword>
<dbReference type="InterPro" id="IPR041069">
    <property type="entry name" value="FeoB_Cyto"/>
</dbReference>
<keyword evidence="3 15" id="KW-0813">Transport</keyword>
<evidence type="ECO:0000256" key="14">
    <source>
        <dbReference type="NCBIfam" id="TIGR00437"/>
    </source>
</evidence>
<evidence type="ECO:0000256" key="3">
    <source>
        <dbReference type="ARBA" id="ARBA00022448"/>
    </source>
</evidence>
<dbReference type="GO" id="GO:0015093">
    <property type="term" value="F:ferrous iron transmembrane transporter activity"/>
    <property type="evidence" value="ECO:0007669"/>
    <property type="project" value="UniProtKB-UniRule"/>
</dbReference>
<feature type="transmembrane region" description="Helical" evidence="15">
    <location>
        <begin position="211"/>
        <end position="233"/>
    </location>
</feature>
<keyword evidence="10" id="KW-0406">Ion transport</keyword>
<evidence type="ECO:0000256" key="7">
    <source>
        <dbReference type="ARBA" id="ARBA00022741"/>
    </source>
</evidence>
<evidence type="ECO:0000256" key="15">
    <source>
        <dbReference type="RuleBase" id="RU362098"/>
    </source>
</evidence>
<dbReference type="PANTHER" id="PTHR43185">
    <property type="entry name" value="FERROUS IRON TRANSPORT PROTEIN B"/>
    <property type="match status" value="1"/>
</dbReference>
<dbReference type="InterPro" id="IPR003373">
    <property type="entry name" value="Fe2_transport_prot-B"/>
</dbReference>
<feature type="domain" description="FeoB cytosolic helical" evidence="18">
    <location>
        <begin position="8"/>
        <end position="83"/>
    </location>
</feature>
<evidence type="ECO:0000256" key="11">
    <source>
        <dbReference type="ARBA" id="ARBA00023134"/>
    </source>
</evidence>
<keyword evidence="8 15" id="KW-1133">Transmembrane helix</keyword>
<comment type="similarity">
    <text evidence="15">Belongs to the TRAFAC class TrmE-Era-EngA-EngB-Septin-like GTPase superfamily. FeoB GTPase (TC 9.A.8) family.</text>
</comment>
<dbReference type="Pfam" id="PF07670">
    <property type="entry name" value="Gate"/>
    <property type="match status" value="2"/>
</dbReference>
<accession>A0A7C1FP68</accession>
<feature type="domain" description="Ferrous iron transport protein B C-terminal" evidence="16">
    <location>
        <begin position="279"/>
        <end position="332"/>
    </location>
</feature>
<feature type="transmembrane region" description="Helical" evidence="15">
    <location>
        <begin position="166"/>
        <end position="191"/>
    </location>
</feature>
<dbReference type="InterPro" id="IPR011642">
    <property type="entry name" value="Gate_dom"/>
</dbReference>
<proteinExistence type="inferred from homology"/>
<keyword evidence="7" id="KW-0547">Nucleotide-binding</keyword>
<dbReference type="AlphaFoldDB" id="A0A7C1FP68"/>
<feature type="transmembrane region" description="Helical" evidence="15">
    <location>
        <begin position="528"/>
        <end position="550"/>
    </location>
</feature>
<evidence type="ECO:0000259" key="16">
    <source>
        <dbReference type="Pfam" id="PF07664"/>
    </source>
</evidence>
<comment type="function">
    <text evidence="1 15">Probable transporter of a GTP-driven Fe(2+) uptake system.</text>
</comment>
<feature type="transmembrane region" description="Helical" evidence="15">
    <location>
        <begin position="277"/>
        <end position="297"/>
    </location>
</feature>
<keyword evidence="6 15" id="KW-0812">Transmembrane</keyword>
<keyword evidence="5 15" id="KW-0410">Iron transport</keyword>
<feature type="transmembrane region" description="Helical" evidence="15">
    <location>
        <begin position="491"/>
        <end position="516"/>
    </location>
</feature>
<comment type="caution">
    <text evidence="19">The sequence shown here is derived from an EMBL/GenBank/DDBJ whole genome shotgun (WGS) entry which is preliminary data.</text>
</comment>